<dbReference type="AlphaFoldDB" id="A0A0A9F4V5"/>
<accession>A0A0A9F4V5</accession>
<name>A0A0A9F4V5_ARUDO</name>
<proteinExistence type="predicted"/>
<dbReference type="EMBL" id="GBRH01194573">
    <property type="protein sequence ID" value="JAE03323.1"/>
    <property type="molecule type" value="Transcribed_RNA"/>
</dbReference>
<evidence type="ECO:0000313" key="1">
    <source>
        <dbReference type="EMBL" id="JAE03323.1"/>
    </source>
</evidence>
<reference evidence="1" key="2">
    <citation type="journal article" date="2015" name="Data Brief">
        <title>Shoot transcriptome of the giant reed, Arundo donax.</title>
        <authorList>
            <person name="Barrero R.A."/>
            <person name="Guerrero F.D."/>
            <person name="Moolhuijzen P."/>
            <person name="Goolsby J.A."/>
            <person name="Tidwell J."/>
            <person name="Bellgard S.E."/>
            <person name="Bellgard M.I."/>
        </authorList>
    </citation>
    <scope>NUCLEOTIDE SEQUENCE</scope>
    <source>
        <tissue evidence="1">Shoot tissue taken approximately 20 cm above the soil surface</tissue>
    </source>
</reference>
<organism evidence="1">
    <name type="scientific">Arundo donax</name>
    <name type="common">Giant reed</name>
    <name type="synonym">Donax arundinaceus</name>
    <dbReference type="NCBI Taxonomy" id="35708"/>
    <lineage>
        <taxon>Eukaryota</taxon>
        <taxon>Viridiplantae</taxon>
        <taxon>Streptophyta</taxon>
        <taxon>Embryophyta</taxon>
        <taxon>Tracheophyta</taxon>
        <taxon>Spermatophyta</taxon>
        <taxon>Magnoliopsida</taxon>
        <taxon>Liliopsida</taxon>
        <taxon>Poales</taxon>
        <taxon>Poaceae</taxon>
        <taxon>PACMAD clade</taxon>
        <taxon>Arundinoideae</taxon>
        <taxon>Arundineae</taxon>
        <taxon>Arundo</taxon>
    </lineage>
</organism>
<reference evidence="1" key="1">
    <citation type="submission" date="2014-09" db="EMBL/GenBank/DDBJ databases">
        <authorList>
            <person name="Magalhaes I.L.F."/>
            <person name="Oliveira U."/>
            <person name="Santos F.R."/>
            <person name="Vidigal T.H.D.A."/>
            <person name="Brescovit A.D."/>
            <person name="Santos A.J."/>
        </authorList>
    </citation>
    <scope>NUCLEOTIDE SEQUENCE</scope>
    <source>
        <tissue evidence="1">Shoot tissue taken approximately 20 cm above the soil surface</tissue>
    </source>
</reference>
<sequence length="67" mass="7767">MSRSTTLRSFFRSPTTWWTFTMRFWSWGPWLRSMARRPVSSSRSTTPKAYTSLCSVSFPVSAYSGSK</sequence>
<protein>
    <submittedName>
        <fullName evidence="1">Uncharacterized protein</fullName>
    </submittedName>
</protein>